<proteinExistence type="predicted"/>
<sequence length="92" mass="10532">MGSLMMLFVFAPGSITTWDELAGKFLQKFFLISKAVQLGREIVVIRQMEGESFHEACERSKTLSKNAHTTDFLSGCDYKCFTISWRQMENPD</sequence>
<accession>A0A5B6VJR0</accession>
<feature type="domain" description="Retrotransposon gag" evidence="2">
    <location>
        <begin position="12"/>
        <end position="68"/>
    </location>
</feature>
<dbReference type="Pfam" id="PF03732">
    <property type="entry name" value="Retrotrans_gag"/>
    <property type="match status" value="1"/>
</dbReference>
<evidence type="ECO:0000313" key="4">
    <source>
        <dbReference type="Proteomes" id="UP000325315"/>
    </source>
</evidence>
<name>A0A5B6VJR0_9ROSI</name>
<evidence type="ECO:0000256" key="1">
    <source>
        <dbReference type="SAM" id="SignalP"/>
    </source>
</evidence>
<dbReference type="AlphaFoldDB" id="A0A5B6VJR0"/>
<comment type="caution">
    <text evidence="3">The sequence shown here is derived from an EMBL/GenBank/DDBJ whole genome shotgun (WGS) entry which is preliminary data.</text>
</comment>
<dbReference type="OrthoDB" id="999762at2759"/>
<gene>
    <name evidence="3" type="ORF">EPI10_015227</name>
</gene>
<keyword evidence="4" id="KW-1185">Reference proteome</keyword>
<reference evidence="4" key="1">
    <citation type="journal article" date="2019" name="Plant Biotechnol. J.">
        <title>Genome sequencing of the Australian wild diploid species Gossypium australe highlights disease resistance and delayed gland morphogenesis.</title>
        <authorList>
            <person name="Cai Y."/>
            <person name="Cai X."/>
            <person name="Wang Q."/>
            <person name="Wang P."/>
            <person name="Zhang Y."/>
            <person name="Cai C."/>
            <person name="Xu Y."/>
            <person name="Wang K."/>
            <person name="Zhou Z."/>
            <person name="Wang C."/>
            <person name="Geng S."/>
            <person name="Li B."/>
            <person name="Dong Q."/>
            <person name="Hou Y."/>
            <person name="Wang H."/>
            <person name="Ai P."/>
            <person name="Liu Z."/>
            <person name="Yi F."/>
            <person name="Sun M."/>
            <person name="An G."/>
            <person name="Cheng J."/>
            <person name="Zhang Y."/>
            <person name="Shi Q."/>
            <person name="Xie Y."/>
            <person name="Shi X."/>
            <person name="Chang Y."/>
            <person name="Huang F."/>
            <person name="Chen Y."/>
            <person name="Hong S."/>
            <person name="Mi L."/>
            <person name="Sun Q."/>
            <person name="Zhang L."/>
            <person name="Zhou B."/>
            <person name="Peng R."/>
            <person name="Zhang X."/>
            <person name="Liu F."/>
        </authorList>
    </citation>
    <scope>NUCLEOTIDE SEQUENCE [LARGE SCALE GENOMIC DNA]</scope>
    <source>
        <strain evidence="4">cv. PA1801</strain>
    </source>
</reference>
<evidence type="ECO:0000313" key="3">
    <source>
        <dbReference type="EMBL" id="KAA3469440.1"/>
    </source>
</evidence>
<protein>
    <submittedName>
        <fullName evidence="3">NADH--cytochrome b5 reductase 1-like</fullName>
    </submittedName>
</protein>
<dbReference type="EMBL" id="SMMG02000006">
    <property type="protein sequence ID" value="KAA3469440.1"/>
    <property type="molecule type" value="Genomic_DNA"/>
</dbReference>
<feature type="signal peptide" evidence="1">
    <location>
        <begin position="1"/>
        <end position="16"/>
    </location>
</feature>
<dbReference type="InterPro" id="IPR005162">
    <property type="entry name" value="Retrotrans_gag_dom"/>
</dbReference>
<feature type="chain" id="PRO_5022927420" evidence="1">
    <location>
        <begin position="17"/>
        <end position="92"/>
    </location>
</feature>
<evidence type="ECO:0000259" key="2">
    <source>
        <dbReference type="Pfam" id="PF03732"/>
    </source>
</evidence>
<keyword evidence="1" id="KW-0732">Signal</keyword>
<dbReference type="Proteomes" id="UP000325315">
    <property type="component" value="Unassembled WGS sequence"/>
</dbReference>
<organism evidence="3 4">
    <name type="scientific">Gossypium australe</name>
    <dbReference type="NCBI Taxonomy" id="47621"/>
    <lineage>
        <taxon>Eukaryota</taxon>
        <taxon>Viridiplantae</taxon>
        <taxon>Streptophyta</taxon>
        <taxon>Embryophyta</taxon>
        <taxon>Tracheophyta</taxon>
        <taxon>Spermatophyta</taxon>
        <taxon>Magnoliopsida</taxon>
        <taxon>eudicotyledons</taxon>
        <taxon>Gunneridae</taxon>
        <taxon>Pentapetalae</taxon>
        <taxon>rosids</taxon>
        <taxon>malvids</taxon>
        <taxon>Malvales</taxon>
        <taxon>Malvaceae</taxon>
        <taxon>Malvoideae</taxon>
        <taxon>Gossypium</taxon>
    </lineage>
</organism>